<reference evidence="3 4" key="1">
    <citation type="journal article" date="2012" name="Front. Microbiol.">
        <title>Draft Genome Sequence of the Virulent Strain 01-B526 of the Fish Pathogen Aeromonas salmonicida.</title>
        <authorList>
            <person name="Charette S.J."/>
            <person name="Brochu F."/>
            <person name="Boyle B."/>
            <person name="Filion G."/>
            <person name="Tanaka K.H."/>
            <person name="Derome N."/>
        </authorList>
    </citation>
    <scope>NUCLEOTIDE SEQUENCE [LARGE SCALE GENOMIC DNA]</scope>
    <source>
        <strain evidence="3 4">P11</strain>
    </source>
</reference>
<dbReference type="PATRIC" id="fig|1353534.3.peg.4097"/>
<name>A0A1A6AI84_9CLOT</name>
<dbReference type="EMBL" id="LROS01000079">
    <property type="protein sequence ID" value="OBR89761.1"/>
    <property type="molecule type" value="Genomic_DNA"/>
</dbReference>
<keyword evidence="4" id="KW-1185">Reference proteome</keyword>
<dbReference type="Proteomes" id="UP000093954">
    <property type="component" value="Unassembled WGS sequence"/>
</dbReference>
<dbReference type="RefSeq" id="WP_065080023.1">
    <property type="nucleotide sequence ID" value="NZ_LROS01000079.1"/>
</dbReference>
<proteinExistence type="predicted"/>
<evidence type="ECO:0000313" key="4">
    <source>
        <dbReference type="Proteomes" id="UP000093954"/>
    </source>
</evidence>
<keyword evidence="3" id="KW-0328">Glycosyltransferase</keyword>
<dbReference type="GO" id="GO:0016757">
    <property type="term" value="F:glycosyltransferase activity"/>
    <property type="evidence" value="ECO:0007669"/>
    <property type="project" value="UniProtKB-KW"/>
</dbReference>
<dbReference type="InterPro" id="IPR003859">
    <property type="entry name" value="Galactosyl_T"/>
</dbReference>
<protein>
    <submittedName>
        <fullName evidence="3">Galactosyltransferase</fullName>
    </submittedName>
</protein>
<dbReference type="SUPFAM" id="SSF53448">
    <property type="entry name" value="Nucleotide-diphospho-sugar transferases"/>
    <property type="match status" value="1"/>
</dbReference>
<dbReference type="PRINTS" id="PR02050">
    <property type="entry name" value="B14GALTRFASE"/>
</dbReference>
<comment type="caution">
    <text evidence="3">The sequence shown here is derived from an EMBL/GenBank/DDBJ whole genome shotgun (WGS) entry which is preliminary data.</text>
</comment>
<evidence type="ECO:0000313" key="3">
    <source>
        <dbReference type="EMBL" id="OBR89761.1"/>
    </source>
</evidence>
<organism evidence="3 4">
    <name type="scientific">Clostridium ragsdalei P11</name>
    <dbReference type="NCBI Taxonomy" id="1353534"/>
    <lineage>
        <taxon>Bacteria</taxon>
        <taxon>Bacillati</taxon>
        <taxon>Bacillota</taxon>
        <taxon>Clostridia</taxon>
        <taxon>Eubacteriales</taxon>
        <taxon>Clostridiaceae</taxon>
        <taxon>Clostridium</taxon>
    </lineage>
</organism>
<sequence>MFDKRISVLIPYKSDGGYRDRNWKWIKKRYKALMPQAEICMGIYDKEPFSRAAAINNAAGIATRDIFIIADADIIFDIDQIAKAILGLTCCTWIIPFNSIDYLTKEQSNKLQKMEPDIAIKYIDFIGCSRLNCDWIYGGMNVVPREYFEKVGGFDEIFKGWGEEDDAFQRAMDTLCGHYGRITTNMWHMYHTPSPYKFNHEKNLNTLDKFYGDKNTIINYFNKKDKDKNYK</sequence>
<evidence type="ECO:0000259" key="2">
    <source>
        <dbReference type="Pfam" id="PF02709"/>
    </source>
</evidence>
<gene>
    <name evidence="3" type="ORF">CLRAG_40230</name>
</gene>
<dbReference type="InterPro" id="IPR029044">
    <property type="entry name" value="Nucleotide-diphossugar_trans"/>
</dbReference>
<evidence type="ECO:0000256" key="1">
    <source>
        <dbReference type="ARBA" id="ARBA00022679"/>
    </source>
</evidence>
<dbReference type="InterPro" id="IPR027791">
    <property type="entry name" value="Galactosyl_T_C"/>
</dbReference>
<keyword evidence="1 3" id="KW-0808">Transferase</keyword>
<dbReference type="GO" id="GO:0005975">
    <property type="term" value="P:carbohydrate metabolic process"/>
    <property type="evidence" value="ECO:0007669"/>
    <property type="project" value="InterPro"/>
</dbReference>
<accession>A0A1A6AI84</accession>
<dbReference type="AlphaFoldDB" id="A0A1A6AI84"/>
<dbReference type="Gene3D" id="3.90.550.10">
    <property type="entry name" value="Spore Coat Polysaccharide Biosynthesis Protein SpsA, Chain A"/>
    <property type="match status" value="1"/>
</dbReference>
<dbReference type="Pfam" id="PF02709">
    <property type="entry name" value="Glyco_transf_7C"/>
    <property type="match status" value="1"/>
</dbReference>
<feature type="domain" description="Galactosyltransferase C-terminal" evidence="2">
    <location>
        <begin position="132"/>
        <end position="191"/>
    </location>
</feature>